<dbReference type="Pfam" id="PF00520">
    <property type="entry name" value="Ion_trans"/>
    <property type="match status" value="1"/>
</dbReference>
<dbReference type="OrthoDB" id="421226at2759"/>
<feature type="region of interest" description="Disordered" evidence="5">
    <location>
        <begin position="62"/>
        <end position="106"/>
    </location>
</feature>
<dbReference type="Proteomes" id="UP000822476">
    <property type="component" value="Unassembled WGS sequence"/>
</dbReference>
<dbReference type="InterPro" id="IPR050866">
    <property type="entry name" value="CNG_cation_channel"/>
</dbReference>
<dbReference type="GO" id="GO:0005222">
    <property type="term" value="F:intracellularly cAMP-activated cation channel activity"/>
    <property type="evidence" value="ECO:0007669"/>
    <property type="project" value="TreeGrafter"/>
</dbReference>
<dbReference type="AlphaFoldDB" id="A0A8S9Z3Y7"/>
<evidence type="ECO:0000256" key="4">
    <source>
        <dbReference type="ARBA" id="ARBA00023136"/>
    </source>
</evidence>
<feature type="domain" description="Ion transport" evidence="7">
    <location>
        <begin position="213"/>
        <end position="448"/>
    </location>
</feature>
<comment type="caution">
    <text evidence="8">The sequence shown here is derived from an EMBL/GenBank/DDBJ whole genome shotgun (WGS) entry which is preliminary data.</text>
</comment>
<feature type="transmembrane region" description="Helical" evidence="6">
    <location>
        <begin position="423"/>
        <end position="442"/>
    </location>
</feature>
<dbReference type="GO" id="GO:0030553">
    <property type="term" value="F:cGMP binding"/>
    <property type="evidence" value="ECO:0007669"/>
    <property type="project" value="TreeGrafter"/>
</dbReference>
<dbReference type="FunFam" id="1.10.287.70:FF:000072">
    <property type="entry name" value="Cyclic nucleotide gated channel beta 3"/>
    <property type="match status" value="1"/>
</dbReference>
<evidence type="ECO:0000313" key="9">
    <source>
        <dbReference type="Proteomes" id="UP000822476"/>
    </source>
</evidence>
<dbReference type="GO" id="GO:0044877">
    <property type="term" value="F:protein-containing complex binding"/>
    <property type="evidence" value="ECO:0007669"/>
    <property type="project" value="TreeGrafter"/>
</dbReference>
<evidence type="ECO:0000256" key="5">
    <source>
        <dbReference type="SAM" id="MobiDB-lite"/>
    </source>
</evidence>
<dbReference type="GO" id="GO:0005223">
    <property type="term" value="F:intracellularly cGMP-activated cation channel activity"/>
    <property type="evidence" value="ECO:0007669"/>
    <property type="project" value="TreeGrafter"/>
</dbReference>
<gene>
    <name evidence="8" type="ORF">EG68_05142</name>
</gene>
<evidence type="ECO:0000256" key="6">
    <source>
        <dbReference type="SAM" id="Phobius"/>
    </source>
</evidence>
<keyword evidence="4 6" id="KW-0472">Membrane</keyword>
<proteinExistence type="predicted"/>
<evidence type="ECO:0000259" key="7">
    <source>
        <dbReference type="Pfam" id="PF00520"/>
    </source>
</evidence>
<evidence type="ECO:0000256" key="2">
    <source>
        <dbReference type="ARBA" id="ARBA00022692"/>
    </source>
</evidence>
<dbReference type="GO" id="GO:0005886">
    <property type="term" value="C:plasma membrane"/>
    <property type="evidence" value="ECO:0007669"/>
    <property type="project" value="TreeGrafter"/>
</dbReference>
<dbReference type="SUPFAM" id="SSF81324">
    <property type="entry name" value="Voltage-gated potassium channels"/>
    <property type="match status" value="1"/>
</dbReference>
<sequence>MKKISFQPVLLTAESNLNRTTSVVSLLQPPRKDDRSDSTISANMIDRLRNLRSKFNSRTETIRLQTMQHVESSSSAEEQEDEATAEGTDASKTEEHELQLTAQLRGPDSSRRSVMWWNRHPGRKLVVRQPFCTACLAPHRKHFVRLPDKPCVRIEVPEKTQEDRVSLEDDSPEIVGQEIIDLKEFGCSLPAWIPNPDEILVTTFSPYNMPYLLWLLTLTCAVMYNFVSIPLREAFDIYDDDILYGRYWQFANSVADVIYLIDILFVKPRIEFLEGGITKTDLRSCALNYVKSLQFKFDIISVIPLDLCSLFYEKEMARFRILRLFKVHAFWDTFERLDQRLNAGYAVRLARTMIYMIYIIHLETCGYYSFNRIQGMNATTWSIPSGHISPYVYSFYVCMKTATSIGSLPAATNPYEFMFMTSYWLTGIFVSAILIGQIIDILDSANANKVNYRRIMDATLSCMLHLHAPDHVVDKVRKWFLYNWEQQKTFGELVSDLR</sequence>
<keyword evidence="3 6" id="KW-1133">Transmembrane helix</keyword>
<feature type="compositionally biased region" description="Basic and acidic residues" evidence="5">
    <location>
        <begin position="89"/>
        <end position="98"/>
    </location>
</feature>
<protein>
    <recommendedName>
        <fullName evidence="7">Ion transport domain-containing protein</fullName>
    </recommendedName>
</protein>
<reference evidence="8" key="1">
    <citation type="submission" date="2019-07" db="EMBL/GenBank/DDBJ databases">
        <title>Annotation for the trematode Paragonimus miyazaki's.</title>
        <authorList>
            <person name="Choi Y.-J."/>
        </authorList>
    </citation>
    <scope>NUCLEOTIDE SEQUENCE</scope>
    <source>
        <strain evidence="8">Japan</strain>
    </source>
</reference>
<dbReference type="InterPro" id="IPR005821">
    <property type="entry name" value="Ion_trans_dom"/>
</dbReference>
<dbReference type="Gene3D" id="1.10.287.70">
    <property type="match status" value="1"/>
</dbReference>
<dbReference type="Gene3D" id="1.10.287.630">
    <property type="entry name" value="Helix hairpin bin"/>
    <property type="match status" value="1"/>
</dbReference>
<evidence type="ECO:0000256" key="3">
    <source>
        <dbReference type="ARBA" id="ARBA00022989"/>
    </source>
</evidence>
<keyword evidence="9" id="KW-1185">Reference proteome</keyword>
<evidence type="ECO:0000313" key="8">
    <source>
        <dbReference type="EMBL" id="KAF7259871.1"/>
    </source>
</evidence>
<name>A0A8S9Z3Y7_9TREM</name>
<organism evidence="8 9">
    <name type="scientific">Paragonimus skrjabini miyazakii</name>
    <dbReference type="NCBI Taxonomy" id="59628"/>
    <lineage>
        <taxon>Eukaryota</taxon>
        <taxon>Metazoa</taxon>
        <taxon>Spiralia</taxon>
        <taxon>Lophotrochozoa</taxon>
        <taxon>Platyhelminthes</taxon>
        <taxon>Trematoda</taxon>
        <taxon>Digenea</taxon>
        <taxon>Plagiorchiida</taxon>
        <taxon>Troglotremata</taxon>
        <taxon>Troglotrematidae</taxon>
        <taxon>Paragonimus</taxon>
    </lineage>
</organism>
<dbReference type="PANTHER" id="PTHR45638:SF1">
    <property type="entry name" value="CYCLIC NUCLEOTIDE-GATED ION CHANNEL SUBUNIT B, ISOFORM A"/>
    <property type="match status" value="1"/>
</dbReference>
<keyword evidence="2 6" id="KW-0812">Transmembrane</keyword>
<evidence type="ECO:0000256" key="1">
    <source>
        <dbReference type="ARBA" id="ARBA00004141"/>
    </source>
</evidence>
<accession>A0A8S9Z3Y7</accession>
<dbReference type="GO" id="GO:0017071">
    <property type="term" value="C:intracellular cyclic nucleotide activated cation channel complex"/>
    <property type="evidence" value="ECO:0007669"/>
    <property type="project" value="TreeGrafter"/>
</dbReference>
<dbReference type="EMBL" id="JTDE01000999">
    <property type="protein sequence ID" value="KAF7259871.1"/>
    <property type="molecule type" value="Genomic_DNA"/>
</dbReference>
<dbReference type="PANTHER" id="PTHR45638">
    <property type="entry name" value="CYCLIC NUCLEOTIDE-GATED CATION CHANNEL SUBUNIT A"/>
    <property type="match status" value="1"/>
</dbReference>
<comment type="subcellular location">
    <subcellularLocation>
        <location evidence="1">Membrane</location>
        <topology evidence="1">Multi-pass membrane protein</topology>
    </subcellularLocation>
</comment>